<protein>
    <submittedName>
        <fullName evidence="1">Uncharacterized protein</fullName>
    </submittedName>
</protein>
<keyword evidence="2" id="KW-1185">Reference proteome</keyword>
<proteinExistence type="predicted"/>
<dbReference type="RefSeq" id="WP_068281201.1">
    <property type="nucleotide sequence ID" value="NZ_CP014873.1"/>
</dbReference>
<evidence type="ECO:0000313" key="2">
    <source>
        <dbReference type="Proteomes" id="UP000078582"/>
    </source>
</evidence>
<dbReference type="Proteomes" id="UP000078582">
    <property type="component" value="Chromosome"/>
</dbReference>
<gene>
    <name evidence="1" type="ORF">AYR53_05275</name>
</gene>
<sequence>MKLKFWGNLFLISSLLLLFNQPVIAAKKATTYVAPYAGKIENYQYQGKKYRIPAAYIQQKGQKMAALAVTNDHRGHVILVSYIGDATATKKYFAFKGTVRYFASLYNEKDFIARYLEGQASSTKQDYLAALTYAATHTVPVINKNKHSTQFQTVPQLYQLEDVNATSSNKLIRAKLKMYTKKEQMDLGQSVLATPEVTMLNQQGERGAVSYQAGDVSQINVDPLAFLRS</sequence>
<dbReference type="STRING" id="375175.AYR53_05275"/>
<name>A0A192H1J6_9LACO</name>
<organism evidence="1 2">
    <name type="scientific">Loigolactobacillus backii</name>
    <dbReference type="NCBI Taxonomy" id="375175"/>
    <lineage>
        <taxon>Bacteria</taxon>
        <taxon>Bacillati</taxon>
        <taxon>Bacillota</taxon>
        <taxon>Bacilli</taxon>
        <taxon>Lactobacillales</taxon>
        <taxon>Lactobacillaceae</taxon>
        <taxon>Loigolactobacillus</taxon>
    </lineage>
</organism>
<dbReference type="GeneID" id="42981657"/>
<evidence type="ECO:0000313" key="1">
    <source>
        <dbReference type="EMBL" id="ANK62235.1"/>
    </source>
</evidence>
<dbReference type="OrthoDB" id="2284976at2"/>
<dbReference type="AlphaFoldDB" id="A0A192H1J6"/>
<accession>A0A192H1J6</accession>
<reference evidence="1 2" key="1">
    <citation type="submission" date="2016-03" db="EMBL/GenBank/DDBJ databases">
        <title>Pediococcus and Lactobacillus from brewery environment - whole genome sequencing and assembly.</title>
        <authorList>
            <person name="Behr J."/>
            <person name="Geissler A.J."/>
            <person name="Vogel R.F."/>
        </authorList>
    </citation>
    <scope>NUCLEOTIDE SEQUENCE [LARGE SCALE GENOMIC DNA]</scope>
    <source>
        <strain evidence="1 2">TMW 1.1989</strain>
    </source>
</reference>
<dbReference type="EMBL" id="CP014873">
    <property type="protein sequence ID" value="ANK62235.1"/>
    <property type="molecule type" value="Genomic_DNA"/>
</dbReference>